<proteinExistence type="predicted"/>
<accession>A0ABQ9H2R9</accession>
<sequence length="492" mass="54528">MKGRLLRGRIQVPETLRGGGWVKSAGRRMFWPRCSLEVLARVSAVAGGAAATVEAVSQRNYGRGVRSCLTHFDRLSSRVDLRSARFIVNCLYTEHRLVRNDDGALDGRVDVDLVAPALVGLAQWDRHAGPRSRSEGAIRATLTRTPSASSLLRARRAVFPSYRCTIAAPSRTAPVADKSSLSCETASTARRSPTHRTTVEPAVLDQTQGSFPEPREARERVRIHRRNGHAISSLIGYPLPTQRPPPPAEDCSGNIQIFKKVVALPIRIHAEDEDILHESRNGSLFPNTVRCIMAGPSGCGKTCVLLSLLEEETGLRFENVYLYSRSLQQPKYRRLARVLQAVEGTGYFPCGDNEAIVPPSEALRNSIFVFNGIACEKQTCIQEYFSMGRHANVECVRTSARPIREYPNNCFATTQTCWCCFAWTIRIYVMFTMIMDQQVISSIPPTTSMGTVSADDYDATVNAKDGMSAVCTVHLQDIRVRSKNFKINGHKL</sequence>
<reference evidence="1 2" key="1">
    <citation type="submission" date="2023-02" db="EMBL/GenBank/DDBJ databases">
        <title>LHISI_Scaffold_Assembly.</title>
        <authorList>
            <person name="Stuart O.P."/>
            <person name="Cleave R."/>
            <person name="Magrath M.J.L."/>
            <person name="Mikheyev A.S."/>
        </authorList>
    </citation>
    <scope>NUCLEOTIDE SEQUENCE [LARGE SCALE GENOMIC DNA]</scope>
    <source>
        <strain evidence="1">Daus_M_001</strain>
        <tissue evidence="1">Leg muscle</tissue>
    </source>
</reference>
<dbReference type="Proteomes" id="UP001159363">
    <property type="component" value="Chromosome 6"/>
</dbReference>
<evidence type="ECO:0000313" key="2">
    <source>
        <dbReference type="Proteomes" id="UP001159363"/>
    </source>
</evidence>
<protein>
    <submittedName>
        <fullName evidence="1">Uncharacterized protein</fullName>
    </submittedName>
</protein>
<name>A0ABQ9H2R9_9NEOP</name>
<keyword evidence="2" id="KW-1185">Reference proteome</keyword>
<organism evidence="1 2">
    <name type="scientific">Dryococelus australis</name>
    <dbReference type="NCBI Taxonomy" id="614101"/>
    <lineage>
        <taxon>Eukaryota</taxon>
        <taxon>Metazoa</taxon>
        <taxon>Ecdysozoa</taxon>
        <taxon>Arthropoda</taxon>
        <taxon>Hexapoda</taxon>
        <taxon>Insecta</taxon>
        <taxon>Pterygota</taxon>
        <taxon>Neoptera</taxon>
        <taxon>Polyneoptera</taxon>
        <taxon>Phasmatodea</taxon>
        <taxon>Verophasmatodea</taxon>
        <taxon>Anareolatae</taxon>
        <taxon>Phasmatidae</taxon>
        <taxon>Eurycanthinae</taxon>
        <taxon>Dryococelus</taxon>
    </lineage>
</organism>
<dbReference type="EMBL" id="JARBHB010000007">
    <property type="protein sequence ID" value="KAJ8878596.1"/>
    <property type="molecule type" value="Genomic_DNA"/>
</dbReference>
<comment type="caution">
    <text evidence="1">The sequence shown here is derived from an EMBL/GenBank/DDBJ whole genome shotgun (WGS) entry which is preliminary data.</text>
</comment>
<gene>
    <name evidence="1" type="ORF">PR048_019177</name>
</gene>
<evidence type="ECO:0000313" key="1">
    <source>
        <dbReference type="EMBL" id="KAJ8878596.1"/>
    </source>
</evidence>